<name>A0A1H6EG31_9ACTN</name>
<keyword evidence="3 5" id="KW-0238">DNA-binding</keyword>
<keyword evidence="8" id="KW-1185">Reference proteome</keyword>
<proteinExistence type="predicted"/>
<dbReference type="GO" id="GO:0000976">
    <property type="term" value="F:transcription cis-regulatory region binding"/>
    <property type="evidence" value="ECO:0007669"/>
    <property type="project" value="TreeGrafter"/>
</dbReference>
<dbReference type="InterPro" id="IPR039538">
    <property type="entry name" value="BetI_C"/>
</dbReference>
<organism evidence="7 8">
    <name type="scientific">Nonomuraea solani</name>
    <dbReference type="NCBI Taxonomy" id="1144553"/>
    <lineage>
        <taxon>Bacteria</taxon>
        <taxon>Bacillati</taxon>
        <taxon>Actinomycetota</taxon>
        <taxon>Actinomycetes</taxon>
        <taxon>Streptosporangiales</taxon>
        <taxon>Streptosporangiaceae</taxon>
        <taxon>Nonomuraea</taxon>
    </lineage>
</organism>
<dbReference type="SUPFAM" id="SSF48498">
    <property type="entry name" value="Tetracyclin repressor-like, C-terminal domain"/>
    <property type="match status" value="1"/>
</dbReference>
<feature type="DNA-binding region" description="H-T-H motif" evidence="5">
    <location>
        <begin position="31"/>
        <end position="50"/>
    </location>
</feature>
<dbReference type="InterPro" id="IPR001647">
    <property type="entry name" value="HTH_TetR"/>
</dbReference>
<dbReference type="Pfam" id="PF00440">
    <property type="entry name" value="TetR_N"/>
    <property type="match status" value="1"/>
</dbReference>
<dbReference type="PROSITE" id="PS50977">
    <property type="entry name" value="HTH_TETR_2"/>
    <property type="match status" value="1"/>
</dbReference>
<dbReference type="InterPro" id="IPR036271">
    <property type="entry name" value="Tet_transcr_reg_TetR-rel_C_sf"/>
</dbReference>
<dbReference type="Proteomes" id="UP000236732">
    <property type="component" value="Unassembled WGS sequence"/>
</dbReference>
<feature type="domain" description="HTH tetR-type" evidence="6">
    <location>
        <begin position="8"/>
        <end position="68"/>
    </location>
</feature>
<accession>A0A1H6EG31</accession>
<dbReference type="PANTHER" id="PTHR30055:SF234">
    <property type="entry name" value="HTH-TYPE TRANSCRIPTIONAL REGULATOR BETI"/>
    <property type="match status" value="1"/>
</dbReference>
<reference evidence="7 8" key="1">
    <citation type="submission" date="2016-10" db="EMBL/GenBank/DDBJ databases">
        <authorList>
            <person name="de Groot N.N."/>
        </authorList>
    </citation>
    <scope>NUCLEOTIDE SEQUENCE [LARGE SCALE GENOMIC DNA]</scope>
    <source>
        <strain evidence="7 8">CGMCC 4.7037</strain>
    </source>
</reference>
<dbReference type="PANTHER" id="PTHR30055">
    <property type="entry name" value="HTH-TYPE TRANSCRIPTIONAL REGULATOR RUTR"/>
    <property type="match status" value="1"/>
</dbReference>
<dbReference type="InterPro" id="IPR050109">
    <property type="entry name" value="HTH-type_TetR-like_transc_reg"/>
</dbReference>
<evidence type="ECO:0000256" key="1">
    <source>
        <dbReference type="ARBA" id="ARBA00022491"/>
    </source>
</evidence>
<evidence type="ECO:0000256" key="4">
    <source>
        <dbReference type="ARBA" id="ARBA00023163"/>
    </source>
</evidence>
<evidence type="ECO:0000256" key="5">
    <source>
        <dbReference type="PROSITE-ProRule" id="PRU00335"/>
    </source>
</evidence>
<dbReference type="SUPFAM" id="SSF46689">
    <property type="entry name" value="Homeodomain-like"/>
    <property type="match status" value="1"/>
</dbReference>
<keyword evidence="4" id="KW-0804">Transcription</keyword>
<protein>
    <submittedName>
        <fullName evidence="7">DNA-binding transcriptional regulator YbjK</fullName>
    </submittedName>
</protein>
<keyword evidence="2" id="KW-0805">Transcription regulation</keyword>
<dbReference type="OrthoDB" id="9816296at2"/>
<evidence type="ECO:0000256" key="2">
    <source>
        <dbReference type="ARBA" id="ARBA00023015"/>
    </source>
</evidence>
<dbReference type="InterPro" id="IPR009057">
    <property type="entry name" value="Homeodomain-like_sf"/>
</dbReference>
<dbReference type="GO" id="GO:0003700">
    <property type="term" value="F:DNA-binding transcription factor activity"/>
    <property type="evidence" value="ECO:0007669"/>
    <property type="project" value="TreeGrafter"/>
</dbReference>
<dbReference type="EMBL" id="FNVT01000010">
    <property type="protein sequence ID" value="SEG96788.1"/>
    <property type="molecule type" value="Genomic_DNA"/>
</dbReference>
<evidence type="ECO:0000313" key="7">
    <source>
        <dbReference type="EMBL" id="SEG96788.1"/>
    </source>
</evidence>
<gene>
    <name evidence="7" type="ORF">SAMN05444920_110105</name>
</gene>
<evidence type="ECO:0000259" key="6">
    <source>
        <dbReference type="PROSITE" id="PS50977"/>
    </source>
</evidence>
<evidence type="ECO:0000256" key="3">
    <source>
        <dbReference type="ARBA" id="ARBA00023125"/>
    </source>
</evidence>
<keyword evidence="1" id="KW-0678">Repressor</keyword>
<dbReference type="Gene3D" id="1.10.357.10">
    <property type="entry name" value="Tetracycline Repressor, domain 2"/>
    <property type="match status" value="1"/>
</dbReference>
<evidence type="ECO:0000313" key="8">
    <source>
        <dbReference type="Proteomes" id="UP000236732"/>
    </source>
</evidence>
<dbReference type="AlphaFoldDB" id="A0A1H6EG31"/>
<sequence length="199" mass="21732">MPKKVDHVERRRHIAEAVLRIAGRDGLDGARLRDVAEEAGISLGSVQHYFGTKDEMLRYVVGHLGGRVTERIMAGIREGVEAPSAGSFLMAMAAEMLPLDERRRAERRAGQAFTARAVGVPELVEVLRESDRWLHGRVADLITQGQLAGEFRAGLDPGHESVALLAMIDGLGSDLLLGVREPAQALATVRYHLDRLAAR</sequence>
<dbReference type="RefSeq" id="WP_103959702.1">
    <property type="nucleotide sequence ID" value="NZ_FNVT01000010.1"/>
</dbReference>
<dbReference type="Pfam" id="PF13977">
    <property type="entry name" value="TetR_C_6"/>
    <property type="match status" value="1"/>
</dbReference>